<name>A0A4R2J3Y4_9ACTN</name>
<feature type="transmembrane region" description="Helical" evidence="1">
    <location>
        <begin position="319"/>
        <end position="340"/>
    </location>
</feature>
<comment type="caution">
    <text evidence="2">The sequence shown here is derived from an EMBL/GenBank/DDBJ whole genome shotgun (WGS) entry which is preliminary data.</text>
</comment>
<evidence type="ECO:0000313" key="2">
    <source>
        <dbReference type="EMBL" id="TCO50045.1"/>
    </source>
</evidence>
<feature type="transmembrane region" description="Helical" evidence="1">
    <location>
        <begin position="50"/>
        <end position="69"/>
    </location>
</feature>
<feature type="transmembrane region" description="Helical" evidence="1">
    <location>
        <begin position="352"/>
        <end position="381"/>
    </location>
</feature>
<gene>
    <name evidence="2" type="ORF">EV646_102116</name>
</gene>
<feature type="transmembrane region" description="Helical" evidence="1">
    <location>
        <begin position="253"/>
        <end position="274"/>
    </location>
</feature>
<keyword evidence="1" id="KW-0472">Membrane</keyword>
<dbReference type="AlphaFoldDB" id="A0A4R2J3Y4"/>
<evidence type="ECO:0000256" key="1">
    <source>
        <dbReference type="SAM" id="Phobius"/>
    </source>
</evidence>
<keyword evidence="1" id="KW-1133">Transmembrane helix</keyword>
<evidence type="ECO:0000313" key="3">
    <source>
        <dbReference type="Proteomes" id="UP000295573"/>
    </source>
</evidence>
<proteinExistence type="predicted"/>
<feature type="transmembrane region" description="Helical" evidence="1">
    <location>
        <begin position="89"/>
        <end position="115"/>
    </location>
</feature>
<dbReference type="RefSeq" id="WP_132145081.1">
    <property type="nucleotide sequence ID" value="NZ_SLWR01000002.1"/>
</dbReference>
<accession>A0A4R2J3Y4</accession>
<sequence length="386" mass="42343">MGLGDIDLPIDLSDVPGWVWLLAVIPVVSWVSSMINFVQRHVENKFWRESGKVNTLITFVLLVCAYAFYGDEQTRTLWEAVKDLGMEEVRSVLPVAITTQFLLLGLFWIVFGRILGMSWRSLAEAGIPFLAYLAIYAQILLYTVMLLGILRSDVSWALVGLGGSLILAYLFAVAQMTPEFRAEQARIARRKGVIAWMNRATYGSDIETRSRWARRPREVVGFLVTAWIFLAIVTVPVIGYFKGHEKGVPSIGGAIRVELIVMSVLLLVACFQFRDIADSVADTPRALFPFVDLSLAFAAAVVAVTGLPNSEVTLGPVPVFAVAVGPPLIVALTIFLSHLIGRRRRTHNWGAAMLTSVGAGFVVLPLKLLLTAAVVPLVGLLPLPSW</sequence>
<feature type="transmembrane region" description="Helical" evidence="1">
    <location>
        <begin position="156"/>
        <end position="174"/>
    </location>
</feature>
<feature type="transmembrane region" description="Helical" evidence="1">
    <location>
        <begin position="18"/>
        <end position="38"/>
    </location>
</feature>
<feature type="transmembrane region" description="Helical" evidence="1">
    <location>
        <begin position="286"/>
        <end position="307"/>
    </location>
</feature>
<feature type="transmembrane region" description="Helical" evidence="1">
    <location>
        <begin position="219"/>
        <end position="241"/>
    </location>
</feature>
<keyword evidence="1" id="KW-0812">Transmembrane</keyword>
<feature type="transmembrane region" description="Helical" evidence="1">
    <location>
        <begin position="127"/>
        <end position="150"/>
    </location>
</feature>
<reference evidence="2 3" key="1">
    <citation type="journal article" date="2015" name="Stand. Genomic Sci.">
        <title>Genomic Encyclopedia of Bacterial and Archaeal Type Strains, Phase III: the genomes of soil and plant-associated and newly described type strains.</title>
        <authorList>
            <person name="Whitman W.B."/>
            <person name="Woyke T."/>
            <person name="Klenk H.P."/>
            <person name="Zhou Y."/>
            <person name="Lilburn T.G."/>
            <person name="Beck B.J."/>
            <person name="De Vos P."/>
            <person name="Vandamme P."/>
            <person name="Eisen J.A."/>
            <person name="Garrity G."/>
            <person name="Hugenholtz P."/>
            <person name="Kyrpides N.C."/>
        </authorList>
    </citation>
    <scope>NUCLEOTIDE SEQUENCE [LARGE SCALE GENOMIC DNA]</scope>
    <source>
        <strain evidence="2 3">VKM Ac-2541</strain>
    </source>
</reference>
<protein>
    <submittedName>
        <fullName evidence="2">Uncharacterized protein</fullName>
    </submittedName>
</protein>
<dbReference type="Proteomes" id="UP000295573">
    <property type="component" value="Unassembled WGS sequence"/>
</dbReference>
<organism evidence="2 3">
    <name type="scientific">Kribbella antiqua</name>
    <dbReference type="NCBI Taxonomy" id="2512217"/>
    <lineage>
        <taxon>Bacteria</taxon>
        <taxon>Bacillati</taxon>
        <taxon>Actinomycetota</taxon>
        <taxon>Actinomycetes</taxon>
        <taxon>Propionibacteriales</taxon>
        <taxon>Kribbellaceae</taxon>
        <taxon>Kribbella</taxon>
    </lineage>
</organism>
<dbReference type="EMBL" id="SLWR01000002">
    <property type="protein sequence ID" value="TCO50045.1"/>
    <property type="molecule type" value="Genomic_DNA"/>
</dbReference>
<keyword evidence="3" id="KW-1185">Reference proteome</keyword>